<feature type="transmembrane region" description="Helical" evidence="6">
    <location>
        <begin position="187"/>
        <end position="206"/>
    </location>
</feature>
<evidence type="ECO:0000256" key="6">
    <source>
        <dbReference type="SAM" id="Phobius"/>
    </source>
</evidence>
<evidence type="ECO:0000256" key="4">
    <source>
        <dbReference type="ARBA" id="ARBA00022989"/>
    </source>
</evidence>
<evidence type="ECO:0000313" key="7">
    <source>
        <dbReference type="EMBL" id="MFB0833736.1"/>
    </source>
</evidence>
<dbReference type="Proteomes" id="UP001575652">
    <property type="component" value="Unassembled WGS sequence"/>
</dbReference>
<dbReference type="RefSeq" id="WP_373970897.1">
    <property type="nucleotide sequence ID" value="NZ_JBHDLJ010000002.1"/>
</dbReference>
<keyword evidence="5 6" id="KW-0472">Membrane</keyword>
<reference evidence="7 8" key="1">
    <citation type="submission" date="2024-09" db="EMBL/GenBank/DDBJ databases">
        <authorList>
            <person name="Salinas-Garcia M.A."/>
            <person name="Prieme A."/>
        </authorList>
    </citation>
    <scope>NUCLEOTIDE SEQUENCE [LARGE SCALE GENOMIC DNA]</scope>
    <source>
        <strain evidence="7 8">DSM 21081</strain>
    </source>
</reference>
<keyword evidence="8" id="KW-1185">Reference proteome</keyword>
<feature type="transmembrane region" description="Helical" evidence="6">
    <location>
        <begin position="92"/>
        <end position="109"/>
    </location>
</feature>
<comment type="similarity">
    <text evidence="2">Belongs to the TspO/BZRP family.</text>
</comment>
<dbReference type="PANTHER" id="PTHR33802:SF1">
    <property type="entry name" value="XK-RELATED PROTEIN"/>
    <property type="match status" value="1"/>
</dbReference>
<feature type="transmembrane region" description="Helical" evidence="6">
    <location>
        <begin position="211"/>
        <end position="226"/>
    </location>
</feature>
<evidence type="ECO:0000256" key="1">
    <source>
        <dbReference type="ARBA" id="ARBA00004141"/>
    </source>
</evidence>
<feature type="transmembrane region" description="Helical" evidence="6">
    <location>
        <begin position="12"/>
        <end position="34"/>
    </location>
</feature>
<dbReference type="InterPro" id="IPR038330">
    <property type="entry name" value="TspO/MBR-related_sf"/>
</dbReference>
<keyword evidence="3 6" id="KW-0812">Transmembrane</keyword>
<dbReference type="PANTHER" id="PTHR33802">
    <property type="entry name" value="SI:CH211-161H7.5-RELATED"/>
    <property type="match status" value="1"/>
</dbReference>
<dbReference type="Gene3D" id="1.20.1260.100">
    <property type="entry name" value="TspO/MBR protein"/>
    <property type="match status" value="1"/>
</dbReference>
<dbReference type="EMBL" id="JBHDLJ010000002">
    <property type="protein sequence ID" value="MFB0833736.1"/>
    <property type="molecule type" value="Genomic_DNA"/>
</dbReference>
<feature type="transmembrane region" description="Helical" evidence="6">
    <location>
        <begin position="115"/>
        <end position="134"/>
    </location>
</feature>
<evidence type="ECO:0000256" key="2">
    <source>
        <dbReference type="ARBA" id="ARBA00007524"/>
    </source>
</evidence>
<comment type="caution">
    <text evidence="7">The sequence shown here is derived from an EMBL/GenBank/DDBJ whole genome shotgun (WGS) entry which is preliminary data.</text>
</comment>
<proteinExistence type="inferred from homology"/>
<organism evidence="7 8">
    <name type="scientific">Arthrobacter halodurans</name>
    <dbReference type="NCBI Taxonomy" id="516699"/>
    <lineage>
        <taxon>Bacteria</taxon>
        <taxon>Bacillati</taxon>
        <taxon>Actinomycetota</taxon>
        <taxon>Actinomycetes</taxon>
        <taxon>Micrococcales</taxon>
        <taxon>Micrococcaceae</taxon>
        <taxon>Arthrobacter</taxon>
    </lineage>
</organism>
<feature type="transmembrane region" description="Helical" evidence="6">
    <location>
        <begin position="154"/>
        <end position="175"/>
    </location>
</feature>
<sequence>MDPRHTTRDTAAAWAVMLAVGASIVAAFIGSGALGGTPIQNAADGWLSADGTPLAPGTRAFSIWSVIYTGLAAYAVVQLLPSRRTDERHRSLRPWAAASAVLNAGWIWVVQAGWLALSVVVIVALLAVLARILVLLMARPVGGALDAVVTDGTFGLYLGWVSVATVANTAAWLGASGFRAFGVPVDTAASIVLAVAAGIGLLLALYTSGRFAPAAALAWGLAWIAVGRLDGGTESVPIAWAAGIASAVVILGTLAARFLIHTPRRRSPGRGVAEGVAR</sequence>
<dbReference type="Pfam" id="PF03073">
    <property type="entry name" value="TspO_MBR"/>
    <property type="match status" value="1"/>
</dbReference>
<protein>
    <submittedName>
        <fullName evidence="7">Tryptophan-rich sensory protein</fullName>
    </submittedName>
</protein>
<feature type="transmembrane region" description="Helical" evidence="6">
    <location>
        <begin position="238"/>
        <end position="260"/>
    </location>
</feature>
<evidence type="ECO:0000256" key="5">
    <source>
        <dbReference type="ARBA" id="ARBA00023136"/>
    </source>
</evidence>
<dbReference type="InterPro" id="IPR004307">
    <property type="entry name" value="TspO_MBR"/>
</dbReference>
<comment type="subcellular location">
    <subcellularLocation>
        <location evidence="1">Membrane</location>
        <topology evidence="1">Multi-pass membrane protein</topology>
    </subcellularLocation>
</comment>
<accession>A0ABV4UKC3</accession>
<feature type="transmembrane region" description="Helical" evidence="6">
    <location>
        <begin position="61"/>
        <end position="80"/>
    </location>
</feature>
<keyword evidence="4 6" id="KW-1133">Transmembrane helix</keyword>
<evidence type="ECO:0000313" key="8">
    <source>
        <dbReference type="Proteomes" id="UP001575652"/>
    </source>
</evidence>
<name>A0ABV4UKC3_9MICC</name>
<gene>
    <name evidence="7" type="ORF">ACETWP_03970</name>
</gene>
<evidence type="ECO:0000256" key="3">
    <source>
        <dbReference type="ARBA" id="ARBA00022692"/>
    </source>
</evidence>